<dbReference type="Proteomes" id="UP000002051">
    <property type="component" value="Unassembled WGS sequence"/>
</dbReference>
<sequence length="58" mass="6791">MLPRKQKCMRQDVKALTSFQTKAKDIVFARKQMWRPGPPFVRECQHLASIQSSLCRTI</sequence>
<dbReference type="HOGENOM" id="CLU_2982123_0_0_1"/>
<reference evidence="1 3" key="1">
    <citation type="journal article" date="2011" name="Nature">
        <title>The Medicago genome provides insight into the evolution of rhizobial symbioses.</title>
        <authorList>
            <person name="Young N.D."/>
            <person name="Debelle F."/>
            <person name="Oldroyd G.E."/>
            <person name="Geurts R."/>
            <person name="Cannon S.B."/>
            <person name="Udvardi M.K."/>
            <person name="Benedito V.A."/>
            <person name="Mayer K.F."/>
            <person name="Gouzy J."/>
            <person name="Schoof H."/>
            <person name="Van de Peer Y."/>
            <person name="Proost S."/>
            <person name="Cook D.R."/>
            <person name="Meyers B.C."/>
            <person name="Spannagl M."/>
            <person name="Cheung F."/>
            <person name="De Mita S."/>
            <person name="Krishnakumar V."/>
            <person name="Gundlach H."/>
            <person name="Zhou S."/>
            <person name="Mudge J."/>
            <person name="Bharti A.K."/>
            <person name="Murray J.D."/>
            <person name="Naoumkina M.A."/>
            <person name="Rosen B."/>
            <person name="Silverstein K.A."/>
            <person name="Tang H."/>
            <person name="Rombauts S."/>
            <person name="Zhao P.X."/>
            <person name="Zhou P."/>
            <person name="Barbe V."/>
            <person name="Bardou P."/>
            <person name="Bechner M."/>
            <person name="Bellec A."/>
            <person name="Berger A."/>
            <person name="Berges H."/>
            <person name="Bidwell S."/>
            <person name="Bisseling T."/>
            <person name="Choisne N."/>
            <person name="Couloux A."/>
            <person name="Denny R."/>
            <person name="Deshpande S."/>
            <person name="Dai X."/>
            <person name="Doyle J.J."/>
            <person name="Dudez A.M."/>
            <person name="Farmer A.D."/>
            <person name="Fouteau S."/>
            <person name="Franken C."/>
            <person name="Gibelin C."/>
            <person name="Gish J."/>
            <person name="Goldstein S."/>
            <person name="Gonzalez A.J."/>
            <person name="Green P.J."/>
            <person name="Hallab A."/>
            <person name="Hartog M."/>
            <person name="Hua A."/>
            <person name="Humphray S.J."/>
            <person name="Jeong D.H."/>
            <person name="Jing Y."/>
            <person name="Jocker A."/>
            <person name="Kenton S.M."/>
            <person name="Kim D.J."/>
            <person name="Klee K."/>
            <person name="Lai H."/>
            <person name="Lang C."/>
            <person name="Lin S."/>
            <person name="Macmil S.L."/>
            <person name="Magdelenat G."/>
            <person name="Matthews L."/>
            <person name="McCorrison J."/>
            <person name="Monaghan E.L."/>
            <person name="Mun J.H."/>
            <person name="Najar F.Z."/>
            <person name="Nicholson C."/>
            <person name="Noirot C."/>
            <person name="O'Bleness M."/>
            <person name="Paule C.R."/>
            <person name="Poulain J."/>
            <person name="Prion F."/>
            <person name="Qin B."/>
            <person name="Qu C."/>
            <person name="Retzel E.F."/>
            <person name="Riddle C."/>
            <person name="Sallet E."/>
            <person name="Samain S."/>
            <person name="Samson N."/>
            <person name="Sanders I."/>
            <person name="Saurat O."/>
            <person name="Scarpelli C."/>
            <person name="Schiex T."/>
            <person name="Segurens B."/>
            <person name="Severin A.J."/>
            <person name="Sherrier D.J."/>
            <person name="Shi R."/>
            <person name="Sims S."/>
            <person name="Singer S.R."/>
            <person name="Sinharoy S."/>
            <person name="Sterck L."/>
            <person name="Viollet A."/>
            <person name="Wang B.B."/>
            <person name="Wang K."/>
            <person name="Wang M."/>
            <person name="Wang X."/>
            <person name="Warfsmann J."/>
            <person name="Weissenbach J."/>
            <person name="White D.D."/>
            <person name="White J.D."/>
            <person name="Wiley G.B."/>
            <person name="Wincker P."/>
            <person name="Xing Y."/>
            <person name="Yang L."/>
            <person name="Yao Z."/>
            <person name="Ying F."/>
            <person name="Zhai J."/>
            <person name="Zhou L."/>
            <person name="Zuber A."/>
            <person name="Denarie J."/>
            <person name="Dixon R.A."/>
            <person name="May G.D."/>
            <person name="Schwartz D.C."/>
            <person name="Rogers J."/>
            <person name="Quetier F."/>
            <person name="Town C.D."/>
            <person name="Roe B.A."/>
        </authorList>
    </citation>
    <scope>NUCLEOTIDE SEQUENCE [LARGE SCALE GENOMIC DNA]</scope>
    <source>
        <strain evidence="1">A17</strain>
        <strain evidence="2 3">cv. Jemalong A17</strain>
    </source>
</reference>
<evidence type="ECO:0000313" key="1">
    <source>
        <dbReference type="EMBL" id="AES81253.1"/>
    </source>
</evidence>
<dbReference type="EnsemblPlants" id="AES81253">
    <property type="protein sequence ID" value="AES81253"/>
    <property type="gene ID" value="MTR_7g090240"/>
</dbReference>
<dbReference type="PaxDb" id="3880-AES81253"/>
<accession>G7KRN4</accession>
<evidence type="ECO:0000313" key="3">
    <source>
        <dbReference type="Proteomes" id="UP000002051"/>
    </source>
</evidence>
<evidence type="ECO:0000313" key="2">
    <source>
        <dbReference type="EnsemblPlants" id="AES81253"/>
    </source>
</evidence>
<reference evidence="2" key="3">
    <citation type="submission" date="2015-04" db="UniProtKB">
        <authorList>
            <consortium name="EnsemblPlants"/>
        </authorList>
    </citation>
    <scope>IDENTIFICATION</scope>
    <source>
        <strain evidence="2">cv. Jemalong A17</strain>
    </source>
</reference>
<dbReference type="EMBL" id="CM001223">
    <property type="protein sequence ID" value="AES81253.1"/>
    <property type="molecule type" value="Genomic_DNA"/>
</dbReference>
<gene>
    <name evidence="1" type="ordered locus">MTR_7g090240</name>
</gene>
<proteinExistence type="predicted"/>
<protein>
    <submittedName>
        <fullName evidence="1 2">Uncharacterized protein</fullName>
    </submittedName>
</protein>
<organism evidence="1 3">
    <name type="scientific">Medicago truncatula</name>
    <name type="common">Barrel medic</name>
    <name type="synonym">Medicago tribuloides</name>
    <dbReference type="NCBI Taxonomy" id="3880"/>
    <lineage>
        <taxon>Eukaryota</taxon>
        <taxon>Viridiplantae</taxon>
        <taxon>Streptophyta</taxon>
        <taxon>Embryophyta</taxon>
        <taxon>Tracheophyta</taxon>
        <taxon>Spermatophyta</taxon>
        <taxon>Magnoliopsida</taxon>
        <taxon>eudicotyledons</taxon>
        <taxon>Gunneridae</taxon>
        <taxon>Pentapetalae</taxon>
        <taxon>rosids</taxon>
        <taxon>fabids</taxon>
        <taxon>Fabales</taxon>
        <taxon>Fabaceae</taxon>
        <taxon>Papilionoideae</taxon>
        <taxon>50 kb inversion clade</taxon>
        <taxon>NPAAA clade</taxon>
        <taxon>Hologalegina</taxon>
        <taxon>IRL clade</taxon>
        <taxon>Trifolieae</taxon>
        <taxon>Medicago</taxon>
    </lineage>
</organism>
<dbReference type="AlphaFoldDB" id="G7KRN4"/>
<reference evidence="1 3" key="2">
    <citation type="journal article" date="2014" name="BMC Genomics">
        <title>An improved genome release (version Mt4.0) for the model legume Medicago truncatula.</title>
        <authorList>
            <person name="Tang H."/>
            <person name="Krishnakumar V."/>
            <person name="Bidwell S."/>
            <person name="Rosen B."/>
            <person name="Chan A."/>
            <person name="Zhou S."/>
            <person name="Gentzbittel L."/>
            <person name="Childs K.L."/>
            <person name="Yandell M."/>
            <person name="Gundlach H."/>
            <person name="Mayer K.F."/>
            <person name="Schwartz D.C."/>
            <person name="Town C.D."/>
        </authorList>
    </citation>
    <scope>GENOME REANNOTATION</scope>
    <source>
        <strain evidence="2 3">cv. Jemalong A17</strain>
    </source>
</reference>
<name>G7KRN4_MEDTR</name>
<keyword evidence="3" id="KW-1185">Reference proteome</keyword>